<reference evidence="9 10" key="1">
    <citation type="submission" date="2020-08" db="EMBL/GenBank/DDBJ databases">
        <title>Sequencing the genomes of 1000 actinobacteria strains.</title>
        <authorList>
            <person name="Klenk H.-P."/>
        </authorList>
    </citation>
    <scope>NUCLEOTIDE SEQUENCE [LARGE SCALE GENOMIC DNA]</scope>
    <source>
        <strain evidence="9 10">DSM 43036</strain>
    </source>
</reference>
<evidence type="ECO:0000256" key="4">
    <source>
        <dbReference type="ARBA" id="ARBA00022692"/>
    </source>
</evidence>
<dbReference type="PANTHER" id="PTHR30151">
    <property type="entry name" value="ALKANE SULFONATE ABC TRANSPORTER-RELATED, MEMBRANE SUBUNIT"/>
    <property type="match status" value="1"/>
</dbReference>
<dbReference type="GeneID" id="300293886"/>
<evidence type="ECO:0000256" key="2">
    <source>
        <dbReference type="ARBA" id="ARBA00022448"/>
    </source>
</evidence>
<keyword evidence="5 7" id="KW-1133">Transmembrane helix</keyword>
<dbReference type="SUPFAM" id="SSF161098">
    <property type="entry name" value="MetI-like"/>
    <property type="match status" value="1"/>
</dbReference>
<dbReference type="RefSeq" id="WP_184685258.1">
    <property type="nucleotide sequence ID" value="NZ_JACHJC010000001.1"/>
</dbReference>
<feature type="transmembrane region" description="Helical" evidence="7">
    <location>
        <begin position="119"/>
        <end position="141"/>
    </location>
</feature>
<keyword evidence="2" id="KW-0813">Transport</keyword>
<evidence type="ECO:0000259" key="8">
    <source>
        <dbReference type="Pfam" id="PF00528"/>
    </source>
</evidence>
<dbReference type="Pfam" id="PF00528">
    <property type="entry name" value="BPD_transp_1"/>
    <property type="match status" value="1"/>
</dbReference>
<dbReference type="Gene3D" id="1.10.3720.10">
    <property type="entry name" value="MetI-like"/>
    <property type="match status" value="1"/>
</dbReference>
<feature type="transmembrane region" description="Helical" evidence="7">
    <location>
        <begin position="57"/>
        <end position="79"/>
    </location>
</feature>
<protein>
    <submittedName>
        <fullName evidence="9">ABC-type nitrate/sulfonate/bicarbonate transport system permease component</fullName>
    </submittedName>
</protein>
<evidence type="ECO:0000256" key="6">
    <source>
        <dbReference type="ARBA" id="ARBA00023136"/>
    </source>
</evidence>
<dbReference type="PANTHER" id="PTHR30151:SF0">
    <property type="entry name" value="ABC TRANSPORTER PERMEASE PROTEIN MJ0413-RELATED"/>
    <property type="match status" value="1"/>
</dbReference>
<gene>
    <name evidence="9" type="ORF">FHU28_003321</name>
</gene>
<dbReference type="Proteomes" id="UP000618986">
    <property type="component" value="Unassembled WGS sequence"/>
</dbReference>
<feature type="domain" description="ABC transmembrane type-1" evidence="8">
    <location>
        <begin position="80"/>
        <end position="238"/>
    </location>
</feature>
<proteinExistence type="predicted"/>
<evidence type="ECO:0000256" key="3">
    <source>
        <dbReference type="ARBA" id="ARBA00022475"/>
    </source>
</evidence>
<evidence type="ECO:0000313" key="9">
    <source>
        <dbReference type="EMBL" id="MBB5113482.1"/>
    </source>
</evidence>
<evidence type="ECO:0000256" key="7">
    <source>
        <dbReference type="SAM" id="Phobius"/>
    </source>
</evidence>
<comment type="subcellular location">
    <subcellularLocation>
        <location evidence="1">Cell membrane</location>
        <topology evidence="1">Multi-pass membrane protein</topology>
    </subcellularLocation>
</comment>
<comment type="caution">
    <text evidence="9">The sequence shown here is derived from an EMBL/GenBank/DDBJ whole genome shotgun (WGS) entry which is preliminary data.</text>
</comment>
<name>A0ABR6MGP8_MICEC</name>
<organism evidence="9 10">
    <name type="scientific">Micromonospora echinospora</name>
    <name type="common">Micromonospora purpurea</name>
    <dbReference type="NCBI Taxonomy" id="1877"/>
    <lineage>
        <taxon>Bacteria</taxon>
        <taxon>Bacillati</taxon>
        <taxon>Actinomycetota</taxon>
        <taxon>Actinomycetes</taxon>
        <taxon>Micromonosporales</taxon>
        <taxon>Micromonosporaceae</taxon>
        <taxon>Micromonospora</taxon>
    </lineage>
</organism>
<keyword evidence="4 7" id="KW-0812">Transmembrane</keyword>
<feature type="transmembrane region" description="Helical" evidence="7">
    <location>
        <begin position="162"/>
        <end position="189"/>
    </location>
</feature>
<evidence type="ECO:0000256" key="5">
    <source>
        <dbReference type="ARBA" id="ARBA00022989"/>
    </source>
</evidence>
<keyword evidence="3" id="KW-1003">Cell membrane</keyword>
<evidence type="ECO:0000256" key="1">
    <source>
        <dbReference type="ARBA" id="ARBA00004651"/>
    </source>
</evidence>
<accession>A0ABR6MGP8</accession>
<keyword evidence="10" id="KW-1185">Reference proteome</keyword>
<feature type="transmembrane region" description="Helical" evidence="7">
    <location>
        <begin position="91"/>
        <end position="113"/>
    </location>
</feature>
<dbReference type="InterPro" id="IPR035906">
    <property type="entry name" value="MetI-like_sf"/>
</dbReference>
<keyword evidence="6 7" id="KW-0472">Membrane</keyword>
<dbReference type="InterPro" id="IPR000515">
    <property type="entry name" value="MetI-like"/>
</dbReference>
<sequence>MKALGYALGLPAVLVAAWWVASDGSTNVFLPPLRTIVEAFGDVWFSDTFVSDVVPSLWRLAAGYAIALAAGVVPGFVIGRWAVPRALTGPLLAYFRVLPAPVLIPVLLVAVGIGDATKLIVITVGAVWPILLNTADGVRAADEVGLETAAAYRLPRRTRHLLVLRGASPQIFAGARQALGLSIILMVVSEMLMSTDGLGFTVVQFQRSFAIPQMWSGVLLIGLLGFGLAKLFELVERRALRWHRGHTGQLTERP</sequence>
<evidence type="ECO:0000313" key="10">
    <source>
        <dbReference type="Proteomes" id="UP000618986"/>
    </source>
</evidence>
<dbReference type="EMBL" id="JACHJC010000001">
    <property type="protein sequence ID" value="MBB5113482.1"/>
    <property type="molecule type" value="Genomic_DNA"/>
</dbReference>
<feature type="transmembrane region" description="Helical" evidence="7">
    <location>
        <begin position="209"/>
        <end position="232"/>
    </location>
</feature>